<keyword evidence="4" id="KW-1185">Reference proteome</keyword>
<gene>
    <name evidence="3" type="ORF">EDB92DRAFT_1815552</name>
</gene>
<name>A0AAD4LHM3_9AGAM</name>
<evidence type="ECO:0000313" key="4">
    <source>
        <dbReference type="Proteomes" id="UP001201163"/>
    </source>
</evidence>
<proteinExistence type="predicted"/>
<dbReference type="EMBL" id="JAKELL010000018">
    <property type="protein sequence ID" value="KAH8993491.1"/>
    <property type="molecule type" value="Genomic_DNA"/>
</dbReference>
<sequence length="450" mass="46977">MKPCAQTLREVPGSLRRATPARLLHTLFVFGATSLMLALVIYTFLFLLILRSVSPERASRRERHVTFQVDSEASESSRTPARRAPPPPPPRLAEQSKPTPPPVPTRPVAPSLSLTVTPRDLEPPTPDVAEDPLRALTRICAFLVSNTARATQRDELGATPPLAGLEPYLDAVNVDLAYIDEVVVGKRAEADERERGANDGPAATGVEVAESSKGADDAGATASADSAGAGVGADAHAHDEPDLVQPQQAVSAPAPLPPSQSQSPTPHTPPPPPPPIITTNLYPPPAKPKPKSKPSANSGIITTAPSSIAAPSITAVPSTAGSMTATNPRRRKDAVLRATHMSADPSVGDADADDAAVRAAALLARFADIGAELEGTVRERGAALWAALSRRRAPLDLPVPPLPRTRSSAALIAARGAPVVEASRAVAHQAAWRARFAAYGRLFGTAAEQA</sequence>
<evidence type="ECO:0000256" key="2">
    <source>
        <dbReference type="SAM" id="Phobius"/>
    </source>
</evidence>
<keyword evidence="2" id="KW-0472">Membrane</keyword>
<feature type="compositionally biased region" description="Pro residues" evidence="1">
    <location>
        <begin position="266"/>
        <end position="287"/>
    </location>
</feature>
<reference evidence="3" key="1">
    <citation type="submission" date="2022-01" db="EMBL/GenBank/DDBJ databases">
        <title>Comparative genomics reveals a dynamic genome evolution in the ectomycorrhizal milk-cap (Lactarius) mushrooms.</title>
        <authorList>
            <consortium name="DOE Joint Genome Institute"/>
            <person name="Lebreton A."/>
            <person name="Tang N."/>
            <person name="Kuo A."/>
            <person name="LaButti K."/>
            <person name="Drula E."/>
            <person name="Barry K."/>
            <person name="Clum A."/>
            <person name="Lipzen A."/>
            <person name="Mousain D."/>
            <person name="Ng V."/>
            <person name="Wang R."/>
            <person name="Wang X."/>
            <person name="Dai Y."/>
            <person name="Henrissat B."/>
            <person name="Grigoriev I.V."/>
            <person name="Guerin-Laguette A."/>
            <person name="Yu F."/>
            <person name="Martin F.M."/>
        </authorList>
    </citation>
    <scope>NUCLEOTIDE SEQUENCE</scope>
    <source>
        <strain evidence="3">QP</strain>
    </source>
</reference>
<feature type="transmembrane region" description="Helical" evidence="2">
    <location>
        <begin position="27"/>
        <end position="50"/>
    </location>
</feature>
<keyword evidence="2" id="KW-0812">Transmembrane</keyword>
<keyword evidence="2" id="KW-1133">Transmembrane helix</keyword>
<feature type="compositionally biased region" description="Low complexity" evidence="1">
    <location>
        <begin position="246"/>
        <end position="265"/>
    </location>
</feature>
<feature type="compositionally biased region" description="Low complexity" evidence="1">
    <location>
        <begin position="217"/>
        <end position="234"/>
    </location>
</feature>
<feature type="compositionally biased region" description="Low complexity" evidence="1">
    <location>
        <begin position="293"/>
        <end position="303"/>
    </location>
</feature>
<dbReference type="Proteomes" id="UP001201163">
    <property type="component" value="Unassembled WGS sequence"/>
</dbReference>
<feature type="compositionally biased region" description="Pro residues" evidence="1">
    <location>
        <begin position="98"/>
        <end position="107"/>
    </location>
</feature>
<evidence type="ECO:0000256" key="1">
    <source>
        <dbReference type="SAM" id="MobiDB-lite"/>
    </source>
</evidence>
<organism evidence="3 4">
    <name type="scientific">Lactarius akahatsu</name>
    <dbReference type="NCBI Taxonomy" id="416441"/>
    <lineage>
        <taxon>Eukaryota</taxon>
        <taxon>Fungi</taxon>
        <taxon>Dikarya</taxon>
        <taxon>Basidiomycota</taxon>
        <taxon>Agaricomycotina</taxon>
        <taxon>Agaricomycetes</taxon>
        <taxon>Russulales</taxon>
        <taxon>Russulaceae</taxon>
        <taxon>Lactarius</taxon>
    </lineage>
</organism>
<dbReference type="AlphaFoldDB" id="A0AAD4LHM3"/>
<feature type="region of interest" description="Disordered" evidence="1">
    <location>
        <begin position="189"/>
        <end position="303"/>
    </location>
</feature>
<comment type="caution">
    <text evidence="3">The sequence shown here is derived from an EMBL/GenBank/DDBJ whole genome shotgun (WGS) entry which is preliminary data.</text>
</comment>
<feature type="region of interest" description="Disordered" evidence="1">
    <location>
        <begin position="60"/>
        <end position="130"/>
    </location>
</feature>
<protein>
    <submittedName>
        <fullName evidence="3">Uncharacterized protein</fullName>
    </submittedName>
</protein>
<evidence type="ECO:0000313" key="3">
    <source>
        <dbReference type="EMBL" id="KAH8993491.1"/>
    </source>
</evidence>
<accession>A0AAD4LHM3</accession>